<keyword evidence="2" id="KW-0472">Membrane</keyword>
<feature type="transmembrane region" description="Helical" evidence="2">
    <location>
        <begin position="26"/>
        <end position="45"/>
    </location>
</feature>
<feature type="compositionally biased region" description="Polar residues" evidence="1">
    <location>
        <begin position="279"/>
        <end position="298"/>
    </location>
</feature>
<keyword evidence="2" id="KW-1133">Transmembrane helix</keyword>
<dbReference type="AlphaFoldDB" id="A0A0G2APX6"/>
<evidence type="ECO:0000313" key="4">
    <source>
        <dbReference type="Proteomes" id="UP000033865"/>
    </source>
</evidence>
<reference evidence="3 4" key="1">
    <citation type="journal article" date="2015" name="Nature">
        <title>rRNA introns, odd ribosomes, and small enigmatic genomes across a large radiation of phyla.</title>
        <authorList>
            <person name="Brown C.T."/>
            <person name="Hug L.A."/>
            <person name="Thomas B.C."/>
            <person name="Sharon I."/>
            <person name="Castelle C.J."/>
            <person name="Singh A."/>
            <person name="Wilkins M.J."/>
            <person name="Williams K.H."/>
            <person name="Banfield J.F."/>
        </authorList>
    </citation>
    <scope>NUCLEOTIDE SEQUENCE [LARGE SCALE GENOMIC DNA]</scope>
</reference>
<sequence length="298" mass="32058">MTASSQTATNIDKLVTLGWRNDGTKIRLHAGFIAALVTTFTYLQAKFLRGYHYMGAVSRTMVDGKIATVTATTTEAYADQIGFRAALAYAIRFADFDGLLRWGTRSNVMNFATPASTNLLVLTIGGRDYVLPQIPGTWRDGDMITHCVDPNHGVVLVSKIGDTTVYEVNLQKIAEGTEDIAVAIRTTSPIVEIGKALAGEQIVAQVTTKTSIVEIGYDDEHYIIASETDIGVETDTAFMGSSASGMFSFMKRDENGGKSEIFLVPASDLPEEISKSWKDSTTVGSPTMETSSASAPAN</sequence>
<organism evidence="3 4">
    <name type="scientific">Candidatus Uhrbacteria bacterium GW2011_GWC2_53_7</name>
    <dbReference type="NCBI Taxonomy" id="1618986"/>
    <lineage>
        <taxon>Bacteria</taxon>
        <taxon>Candidatus Uhriibacteriota</taxon>
    </lineage>
</organism>
<dbReference type="EMBL" id="LCRN01000058">
    <property type="protein sequence ID" value="KKW34799.1"/>
    <property type="molecule type" value="Genomic_DNA"/>
</dbReference>
<evidence type="ECO:0000256" key="2">
    <source>
        <dbReference type="SAM" id="Phobius"/>
    </source>
</evidence>
<evidence type="ECO:0000256" key="1">
    <source>
        <dbReference type="SAM" id="MobiDB-lite"/>
    </source>
</evidence>
<feature type="region of interest" description="Disordered" evidence="1">
    <location>
        <begin position="274"/>
        <end position="298"/>
    </location>
</feature>
<dbReference type="Proteomes" id="UP000033865">
    <property type="component" value="Unassembled WGS sequence"/>
</dbReference>
<evidence type="ECO:0000313" key="3">
    <source>
        <dbReference type="EMBL" id="KKW34799.1"/>
    </source>
</evidence>
<accession>A0A0G2APX6</accession>
<protein>
    <submittedName>
        <fullName evidence="3">Uncharacterized protein</fullName>
    </submittedName>
</protein>
<name>A0A0G2APX6_9BACT</name>
<comment type="caution">
    <text evidence="3">The sequence shown here is derived from an EMBL/GenBank/DDBJ whole genome shotgun (WGS) entry which is preliminary data.</text>
</comment>
<proteinExistence type="predicted"/>
<keyword evidence="2" id="KW-0812">Transmembrane</keyword>
<gene>
    <name evidence="3" type="ORF">UY82_C0058G0004</name>
</gene>